<dbReference type="GO" id="GO:0006741">
    <property type="term" value="P:NADP+ biosynthetic process"/>
    <property type="evidence" value="ECO:0007669"/>
    <property type="project" value="UniProtKB-UniRule"/>
</dbReference>
<dbReference type="EC" id="2.7.1.23" evidence="6"/>
<dbReference type="InterPro" id="IPR017438">
    <property type="entry name" value="ATP-NAD_kinase_N"/>
</dbReference>
<dbReference type="GO" id="GO:0005737">
    <property type="term" value="C:cytoplasm"/>
    <property type="evidence" value="ECO:0007669"/>
    <property type="project" value="UniProtKB-SubCell"/>
</dbReference>
<evidence type="ECO:0000256" key="5">
    <source>
        <dbReference type="ARBA" id="ARBA00047925"/>
    </source>
</evidence>
<dbReference type="Gene3D" id="3.40.50.10330">
    <property type="entry name" value="Probable inorganic polyphosphate/atp-NAD kinase, domain 1"/>
    <property type="match status" value="1"/>
</dbReference>
<dbReference type="GO" id="GO:0019674">
    <property type="term" value="P:NAD+ metabolic process"/>
    <property type="evidence" value="ECO:0007669"/>
    <property type="project" value="InterPro"/>
</dbReference>
<dbReference type="Pfam" id="PF20143">
    <property type="entry name" value="NAD_kinase_C"/>
    <property type="match status" value="1"/>
</dbReference>
<proteinExistence type="inferred from homology"/>
<dbReference type="GO" id="GO:0003951">
    <property type="term" value="F:NAD+ kinase activity"/>
    <property type="evidence" value="ECO:0007669"/>
    <property type="project" value="UniProtKB-UniRule"/>
</dbReference>
<feature type="binding site" evidence="6">
    <location>
        <position position="66"/>
    </location>
    <ligand>
        <name>NAD(+)</name>
        <dbReference type="ChEBI" id="CHEBI:57540"/>
    </ligand>
</feature>
<keyword evidence="6" id="KW-0067">ATP-binding</keyword>
<keyword evidence="6" id="KW-0963">Cytoplasm</keyword>
<keyword evidence="1 6" id="KW-0808">Transferase</keyword>
<evidence type="ECO:0000256" key="3">
    <source>
        <dbReference type="ARBA" id="ARBA00022857"/>
    </source>
</evidence>
<dbReference type="GO" id="GO:0005524">
    <property type="term" value="F:ATP binding"/>
    <property type="evidence" value="ECO:0007669"/>
    <property type="project" value="UniProtKB-KW"/>
</dbReference>
<comment type="similarity">
    <text evidence="6">Belongs to the NAD kinase family.</text>
</comment>
<feature type="binding site" evidence="6">
    <location>
        <position position="165"/>
    </location>
    <ligand>
        <name>NAD(+)</name>
        <dbReference type="ChEBI" id="CHEBI:57540"/>
    </ligand>
</feature>
<dbReference type="InterPro" id="IPR002504">
    <property type="entry name" value="NADK"/>
</dbReference>
<evidence type="ECO:0000313" key="7">
    <source>
        <dbReference type="EMBL" id="PDW03584.1"/>
    </source>
</evidence>
<dbReference type="InterPro" id="IPR017437">
    <property type="entry name" value="ATP-NAD_kinase_PpnK-typ_C"/>
</dbReference>
<gene>
    <name evidence="6" type="primary">nadK</name>
    <name evidence="7" type="ORF">CJ255_07910</name>
</gene>
<organism evidence="7 8">
    <name type="scientific">Candidatus Viridilinea mediisalina</name>
    <dbReference type="NCBI Taxonomy" id="2024553"/>
    <lineage>
        <taxon>Bacteria</taxon>
        <taxon>Bacillati</taxon>
        <taxon>Chloroflexota</taxon>
        <taxon>Chloroflexia</taxon>
        <taxon>Chloroflexales</taxon>
        <taxon>Chloroflexineae</taxon>
        <taxon>Oscillochloridaceae</taxon>
        <taxon>Candidatus Viridilinea</taxon>
    </lineage>
</organism>
<dbReference type="Gene3D" id="2.60.200.30">
    <property type="entry name" value="Probable inorganic polyphosphate/atp-NAD kinase, domain 2"/>
    <property type="match status" value="1"/>
</dbReference>
<feature type="binding site" evidence="6">
    <location>
        <position position="146"/>
    </location>
    <ligand>
        <name>NAD(+)</name>
        <dbReference type="ChEBI" id="CHEBI:57540"/>
    </ligand>
</feature>
<dbReference type="PANTHER" id="PTHR20275">
    <property type="entry name" value="NAD KINASE"/>
    <property type="match status" value="1"/>
</dbReference>
<dbReference type="RefSeq" id="WP_097643546.1">
    <property type="nucleotide sequence ID" value="NZ_NQWI01000026.1"/>
</dbReference>
<comment type="cofactor">
    <cofactor evidence="6">
        <name>a divalent metal cation</name>
        <dbReference type="ChEBI" id="CHEBI:60240"/>
    </cofactor>
</comment>
<feature type="binding site" evidence="6">
    <location>
        <begin position="135"/>
        <end position="136"/>
    </location>
    <ligand>
        <name>NAD(+)</name>
        <dbReference type="ChEBI" id="CHEBI:57540"/>
    </ligand>
</feature>
<dbReference type="GO" id="GO:0051287">
    <property type="term" value="F:NAD binding"/>
    <property type="evidence" value="ECO:0007669"/>
    <property type="project" value="UniProtKB-ARBA"/>
</dbReference>
<protein>
    <recommendedName>
        <fullName evidence="6">NAD kinase</fullName>
        <ecNumber evidence="6">2.7.1.23</ecNumber>
    </recommendedName>
    <alternativeName>
        <fullName evidence="6">ATP-dependent NAD kinase</fullName>
    </alternativeName>
</protein>
<dbReference type="AlphaFoldDB" id="A0A2A6RKE8"/>
<evidence type="ECO:0000313" key="8">
    <source>
        <dbReference type="Proteomes" id="UP000220527"/>
    </source>
</evidence>
<evidence type="ECO:0000256" key="4">
    <source>
        <dbReference type="ARBA" id="ARBA00023027"/>
    </source>
</evidence>
<accession>A0A2A6RKE8</accession>
<evidence type="ECO:0000256" key="1">
    <source>
        <dbReference type="ARBA" id="ARBA00022679"/>
    </source>
</evidence>
<feature type="binding site" evidence="6">
    <location>
        <position position="163"/>
    </location>
    <ligand>
        <name>NAD(+)</name>
        <dbReference type="ChEBI" id="CHEBI:57540"/>
    </ligand>
</feature>
<evidence type="ECO:0000256" key="2">
    <source>
        <dbReference type="ARBA" id="ARBA00022777"/>
    </source>
</evidence>
<dbReference type="GO" id="GO:0046872">
    <property type="term" value="F:metal ion binding"/>
    <property type="evidence" value="ECO:0007669"/>
    <property type="project" value="UniProtKB-UniRule"/>
</dbReference>
<keyword evidence="8" id="KW-1185">Reference proteome</keyword>
<keyword evidence="3 6" id="KW-0521">NADP</keyword>
<feature type="binding site" evidence="6">
    <location>
        <begin position="61"/>
        <end position="62"/>
    </location>
    <ligand>
        <name>NAD(+)</name>
        <dbReference type="ChEBI" id="CHEBI:57540"/>
    </ligand>
</feature>
<dbReference type="EMBL" id="NQWI01000026">
    <property type="protein sequence ID" value="PDW03584.1"/>
    <property type="molecule type" value="Genomic_DNA"/>
</dbReference>
<keyword evidence="4 6" id="KW-0520">NAD</keyword>
<evidence type="ECO:0000256" key="6">
    <source>
        <dbReference type="HAMAP-Rule" id="MF_00361"/>
    </source>
</evidence>
<dbReference type="HAMAP" id="MF_00361">
    <property type="entry name" value="NAD_kinase"/>
    <property type="match status" value="1"/>
</dbReference>
<dbReference type="Pfam" id="PF01513">
    <property type="entry name" value="NAD_kinase"/>
    <property type="match status" value="1"/>
</dbReference>
<dbReference type="OrthoDB" id="9774737at2"/>
<comment type="catalytic activity">
    <reaction evidence="5 6">
        <text>NAD(+) + ATP = ADP + NADP(+) + H(+)</text>
        <dbReference type="Rhea" id="RHEA:18629"/>
        <dbReference type="ChEBI" id="CHEBI:15378"/>
        <dbReference type="ChEBI" id="CHEBI:30616"/>
        <dbReference type="ChEBI" id="CHEBI:57540"/>
        <dbReference type="ChEBI" id="CHEBI:58349"/>
        <dbReference type="ChEBI" id="CHEBI:456216"/>
        <dbReference type="EC" id="2.7.1.23"/>
    </reaction>
</comment>
<comment type="subcellular location">
    <subcellularLocation>
        <location evidence="6">Cytoplasm</location>
    </subcellularLocation>
</comment>
<keyword evidence="6" id="KW-0547">Nucleotide-binding</keyword>
<reference evidence="8" key="1">
    <citation type="submission" date="2017-08" db="EMBL/GenBank/DDBJ databases">
        <authorList>
            <person name="Grouzdev D.S."/>
            <person name="Gaisin V.A."/>
            <person name="Rysina M.S."/>
            <person name="Gorlenko V.M."/>
        </authorList>
    </citation>
    <scope>NUCLEOTIDE SEQUENCE [LARGE SCALE GENOMIC DNA]</scope>
    <source>
        <strain evidence="8">Kir15-3F</strain>
    </source>
</reference>
<dbReference type="InterPro" id="IPR016064">
    <property type="entry name" value="NAD/diacylglycerol_kinase_sf"/>
</dbReference>
<dbReference type="Proteomes" id="UP000220527">
    <property type="component" value="Unassembled WGS sequence"/>
</dbReference>
<comment type="caution">
    <text evidence="6">Lacks conserved residue(s) required for the propagation of feature annotation.</text>
</comment>
<dbReference type="SUPFAM" id="SSF111331">
    <property type="entry name" value="NAD kinase/diacylglycerol kinase-like"/>
    <property type="match status" value="1"/>
</dbReference>
<dbReference type="PANTHER" id="PTHR20275:SF0">
    <property type="entry name" value="NAD KINASE"/>
    <property type="match status" value="1"/>
</dbReference>
<comment type="function">
    <text evidence="6">Involved in the regulation of the intracellular balance of NAD and NADP, and is a key enzyme in the biosynthesis of NADP. Catalyzes specifically the phosphorylation on 2'-hydroxyl of the adenosine moiety of NAD to yield NADP.</text>
</comment>
<feature type="binding site" evidence="6">
    <location>
        <position position="200"/>
    </location>
    <ligand>
        <name>NAD(+)</name>
        <dbReference type="ChEBI" id="CHEBI:57540"/>
    </ligand>
</feature>
<feature type="active site" description="Proton acceptor" evidence="6">
    <location>
        <position position="61"/>
    </location>
</feature>
<sequence length="279" mass="30657">MIRRVAVIYNPYSEGSVECSSNVAAWLRGHGIMTWRGVSQEARDNPSAVNDADLMVAMGGDGTILRAARLCFPLDLPLLAVALGHLSFMAEVQPSEVFEALERLMQGGGWYDERTLIRAMLYRDGQISADFTALNEVVLSRSDISRVIKAYVTIDASPLTTYHSDGVLVATATGSTAYALAAGGPIVDPRSHALVLVGIAPHLTRVPSMVLHQDAVVTIRVDSRHHAILAVDGRENLPLHYGDEVVVRRSPRVCTFVRLRPSSQFYTQLVDRLRREHED</sequence>
<name>A0A2A6RKE8_9CHLR</name>
<comment type="caution">
    <text evidence="7">The sequence shown here is derived from an EMBL/GenBank/DDBJ whole genome shotgun (WGS) entry which is preliminary data.</text>
</comment>
<keyword evidence="2 6" id="KW-0418">Kinase</keyword>